<keyword evidence="2" id="KW-0548">Nucleotidyltransferase</keyword>
<reference evidence="2" key="1">
    <citation type="journal article" date="2022" name="Int. J. Mol. Sci.">
        <title>Draft Genome of Tanacetum Coccineum: Genomic Comparison of Closely Related Tanacetum-Family Plants.</title>
        <authorList>
            <person name="Yamashiro T."/>
            <person name="Shiraishi A."/>
            <person name="Nakayama K."/>
            <person name="Satake H."/>
        </authorList>
    </citation>
    <scope>NUCLEOTIDE SEQUENCE</scope>
</reference>
<dbReference type="Proteomes" id="UP001151760">
    <property type="component" value="Unassembled WGS sequence"/>
</dbReference>
<keyword evidence="2" id="KW-0695">RNA-directed DNA polymerase</keyword>
<reference evidence="2" key="2">
    <citation type="submission" date="2022-01" db="EMBL/GenBank/DDBJ databases">
        <authorList>
            <person name="Yamashiro T."/>
            <person name="Shiraishi A."/>
            <person name="Satake H."/>
            <person name="Nakayama K."/>
        </authorList>
    </citation>
    <scope>NUCLEOTIDE SEQUENCE</scope>
</reference>
<feature type="compositionally biased region" description="Basic and acidic residues" evidence="1">
    <location>
        <begin position="182"/>
        <end position="198"/>
    </location>
</feature>
<dbReference type="EMBL" id="BQNB010011732">
    <property type="protein sequence ID" value="GJS94449.1"/>
    <property type="molecule type" value="Genomic_DNA"/>
</dbReference>
<dbReference type="GO" id="GO:0003964">
    <property type="term" value="F:RNA-directed DNA polymerase activity"/>
    <property type="evidence" value="ECO:0007669"/>
    <property type="project" value="UniProtKB-KW"/>
</dbReference>
<keyword evidence="2" id="KW-0808">Transferase</keyword>
<comment type="caution">
    <text evidence="2">The sequence shown here is derived from an EMBL/GenBank/DDBJ whole genome shotgun (WGS) entry which is preliminary data.</text>
</comment>
<dbReference type="PANTHER" id="PTHR33116:SF79">
    <property type="entry name" value="REVERSE TRANSCRIPTASE DOMAIN, ZINC FINGER, CCHC-TYPE-RELATED"/>
    <property type="match status" value="1"/>
</dbReference>
<dbReference type="InterPro" id="IPR035979">
    <property type="entry name" value="RBD_domain_sf"/>
</dbReference>
<evidence type="ECO:0000256" key="1">
    <source>
        <dbReference type="SAM" id="MobiDB-lite"/>
    </source>
</evidence>
<gene>
    <name evidence="2" type="ORF">Tco_0801417</name>
</gene>
<feature type="region of interest" description="Disordered" evidence="1">
    <location>
        <begin position="179"/>
        <end position="198"/>
    </location>
</feature>
<sequence length="1228" mass="139817">MGDQRSKEDEVHKISTSIFVTNFPDQFNAKDLWNVCKQYGNVVDAFIPNKRSKSARLFISFMGKVKEFGSLSNLKVVLANEGFDNIEIKYIGGYWVMIEFQSEAAKKMFEANVGTGKVFWVCDKEVLSWVPDFVDENDDENDTDDETREDVLNGEVVGLHKFSTLEGDSDVEEVPEMNFEEDISKSNKEDDSVGQKDTRSDNQFYAQCVIKVHSNEANESKRESVECFQSIQEEEVASGVKNNFAKYKSKEHMEGSVYDFDEVRKKAERFSSVFNAQGANAFNLFISNEGLKEVPLVSLEAELAELDSILYKGKGSADVINKQTFVVKSLQEAEKLQALKAAQKAKIKWAIEGDENSKYYHGILNKKRRYLLFKVFRLQFDMNFPNKLNLDQQADLENDVSKDEIKRAVWDCRIDKSPGPDEFTFEFYRRFWKFIKNDMVEVVLYFFHLGLFPKVMKSLHISFQRVVDAVMFKGIHIGSSLHLSYLFCADDAVFVGQWSVLNINTIVHVLDCFYRASSLRININKSKLLGISVDADKVDKAAAKIGCVTFKTLFSYLGSKVGGLMHHIQSWNEIVKSMVARLSKWKMKTLSIGDRLTLLKSVLGSMPIYHMSIFKVPMKVLQRMESICCHFFNGVDHIGKKPIWVKWNKVLASKEKGSLGVSSLYALNRALMFKWVSRFLTQSSSLWARVIKEIHGEDRKIGKNAKSAYPSIWLDIVHELELIKKQGIDLTGCIHKKIGNEANMSFWEDVWRGDVAFKYLYPIVYALELCKSVDVASKLSHINMSYLFRRDPRGGAEQAQYLEMLAKVEGTWLVDLRDSWVWSLDGSGEFTVASVRRLIDDRMLPEISSKTRWIKAVPIKVNVHAWKVSLFKIEDFQAAPASDLSTIKTNISHTKTSSQDMLNLLQLAVLVGGSSTPGSSAPITTKWEKPYETAPPKPLLVSPQQLRGRVWDYEIPKPISSIRPTEDICTSSSAQQSGDNKRKKKMFGNKVIILFEFVKHKYPIREINHVESSYCPTNLVESSLVHDFLDYQLEYEVSTKKREKANGNPKVQTANKATTPILNLFDALSTLVDNEDGGGNQTSSTNATHVVAKNNELERQMLDGKLVLVDEHEKPLEMKCAITMRRSLFDLVIHSPPIQSSKFSRSPESSPKQKKRKRVEELKLEMYIAGFVGVPFKKGHITAPSEKTLESLRLIKILDGQLEKREDKDFLLTKKVKLELIGIIQERE</sequence>
<dbReference type="Gene3D" id="3.30.70.330">
    <property type="match status" value="1"/>
</dbReference>
<dbReference type="SUPFAM" id="SSF54928">
    <property type="entry name" value="RNA-binding domain, RBD"/>
    <property type="match status" value="1"/>
</dbReference>
<keyword evidence="3" id="KW-1185">Reference proteome</keyword>
<proteinExistence type="predicted"/>
<dbReference type="InterPro" id="IPR012677">
    <property type="entry name" value="Nucleotide-bd_a/b_plait_sf"/>
</dbReference>
<evidence type="ECO:0000313" key="3">
    <source>
        <dbReference type="Proteomes" id="UP001151760"/>
    </source>
</evidence>
<evidence type="ECO:0000313" key="2">
    <source>
        <dbReference type="EMBL" id="GJS94449.1"/>
    </source>
</evidence>
<dbReference type="CDD" id="cd00590">
    <property type="entry name" value="RRM_SF"/>
    <property type="match status" value="1"/>
</dbReference>
<name>A0ABQ4ZVZ3_9ASTR</name>
<dbReference type="PANTHER" id="PTHR33116">
    <property type="entry name" value="REVERSE TRANSCRIPTASE ZINC-BINDING DOMAIN-CONTAINING PROTEIN-RELATED-RELATED"/>
    <property type="match status" value="1"/>
</dbReference>
<protein>
    <submittedName>
        <fullName evidence="2">RNA-directed DNA polymerase, eukaryota, reverse transcriptase zinc-binding domain protein</fullName>
    </submittedName>
</protein>
<accession>A0ABQ4ZVZ3</accession>
<organism evidence="2 3">
    <name type="scientific">Tanacetum coccineum</name>
    <dbReference type="NCBI Taxonomy" id="301880"/>
    <lineage>
        <taxon>Eukaryota</taxon>
        <taxon>Viridiplantae</taxon>
        <taxon>Streptophyta</taxon>
        <taxon>Embryophyta</taxon>
        <taxon>Tracheophyta</taxon>
        <taxon>Spermatophyta</taxon>
        <taxon>Magnoliopsida</taxon>
        <taxon>eudicotyledons</taxon>
        <taxon>Gunneridae</taxon>
        <taxon>Pentapetalae</taxon>
        <taxon>asterids</taxon>
        <taxon>campanulids</taxon>
        <taxon>Asterales</taxon>
        <taxon>Asteraceae</taxon>
        <taxon>Asteroideae</taxon>
        <taxon>Anthemideae</taxon>
        <taxon>Anthemidinae</taxon>
        <taxon>Tanacetum</taxon>
    </lineage>
</organism>